<evidence type="ECO:0000259" key="11">
    <source>
        <dbReference type="SMART" id="SM00482"/>
    </source>
</evidence>
<dbReference type="GO" id="GO:0003677">
    <property type="term" value="F:DNA binding"/>
    <property type="evidence" value="ECO:0007669"/>
    <property type="project" value="UniProtKB-KW"/>
</dbReference>
<dbReference type="InterPro" id="IPR036844">
    <property type="entry name" value="Hint_dom_sf"/>
</dbReference>
<dbReference type="GO" id="GO:0016539">
    <property type="term" value="P:intein-mediated protein splicing"/>
    <property type="evidence" value="ECO:0007669"/>
    <property type="project" value="InterPro"/>
</dbReference>
<dbReference type="SUPFAM" id="SSF53098">
    <property type="entry name" value="Ribonuclease H-like"/>
    <property type="match status" value="1"/>
</dbReference>
<protein>
    <recommendedName>
        <fullName evidence="3">DNA polymerase I</fullName>
        <ecNumber evidence="2">2.7.7.7</ecNumber>
    </recommendedName>
</protein>
<dbReference type="InterPro" id="IPR006141">
    <property type="entry name" value="Intein_N"/>
</dbReference>
<dbReference type="AlphaFoldDB" id="A0A2W5D115"/>
<dbReference type="InterPro" id="IPR002298">
    <property type="entry name" value="DNA_polymerase_A"/>
</dbReference>
<evidence type="ECO:0000313" key="13">
    <source>
        <dbReference type="Proteomes" id="UP000249451"/>
    </source>
</evidence>
<dbReference type="PROSITE" id="PS50817">
    <property type="entry name" value="INTEIN_N_TER"/>
    <property type="match status" value="1"/>
</dbReference>
<dbReference type="Pfam" id="PF00476">
    <property type="entry name" value="DNA_pol_A"/>
    <property type="match status" value="1"/>
</dbReference>
<keyword evidence="4" id="KW-0808">Transferase</keyword>
<dbReference type="SUPFAM" id="SSF56672">
    <property type="entry name" value="DNA/RNA polymerases"/>
    <property type="match status" value="2"/>
</dbReference>
<dbReference type="InterPro" id="IPR019760">
    <property type="entry name" value="DNA-dir_DNA_pol_A_CS"/>
</dbReference>
<name>A0A2W5D115_9CORY</name>
<feature type="domain" description="DNA-directed DNA polymerase family A palm" evidence="11">
    <location>
        <begin position="773"/>
        <end position="974"/>
    </location>
</feature>
<sequence>MVLPSAPKFPTAGSPAPAPAPAPAPVAPTIAPLKRHVVTGNHEVKIPLQSPTPPGHAAWDAVPEYGPRVPQVTLPRVDVPEESTWWPDTNCFMTTGTNSVRGVVEDFLALPPQRIAVDIETHGTEGDGKWQITCVTAAFRLGTGEVNSVLLNPLRNDEDRGLFSRLVDHCTTMVFHNAGFDIPILYAHKLIKFSDIRKVEDTILLARQINTISRGGRTLEKLAENYGIAADSDIGILNAFKAQNLNKDQGYATTDIDAVFYRRGAMSDTAATLQLWDDLYRAVIEVHAKNPRSNAPQMLELPEAHQLIANVQRAGQVTLQMSATGLNWDADYMQKWLDDSQQAVDAAEATLRDAGLDPGNGGQLVNHLADHGLLPDNWPRTEKGALKSDKKAMAILSKQNNPLAQAHTVVAEHSKNMNYMTSTRDTAKATGRVHASVQILGAHASGRMCLPMDTRILTRRGLLRPQEIRVGDATLDHRGFWTRINATHFFDDAQVFSYPTSTGQALRCTPEHRWVHRLPGGGVEVRPLYEGTERVVTLPQPERVARQFVGEDFPDPKKLSSQQCYAMLLGWVAAGNPEVSTTDTMYSITLGNTPGVGDFIADLARSGLAGAHVLVESDMVSATLTCLKDKVPPLFYFAVNPENLTSERAQALVAALDGSCSQLFLQACVLAGLRPSLNDVEVAVLRTWAPAVATAAFRTGTRADVAALDDEHSLVRLVDTAGDIDVYTATATELESQPVWCVTTGTGTFTYEDSGTLYVTGNSVNDPPLQQFSEDARPVIISDGDEELWSVDWSSIEPVVLANMAGDKDFIDPFNNGGDLYIPLARKAGLIPPHVSDADAASHPGRKKAKQMLLAAMYGQGLRSLSEAMGISIEEAQSIQDGIRNAMSVTWDFMNSVTATTRSTGFSYTIWGRMMDEHLTPNEIKTHVAVNHFCQGSAADVLMDSLLRLDDEGVGHRVKMLIHDEMVVTDRDLELTKQIMSTPPQALVERARLMPILRIDAQKMGRHWLKV</sequence>
<dbReference type="SUPFAM" id="SSF51294">
    <property type="entry name" value="Hedgehog/intein (Hint) domain"/>
    <property type="match status" value="1"/>
</dbReference>
<dbReference type="Proteomes" id="UP000249451">
    <property type="component" value="Unassembled WGS sequence"/>
</dbReference>
<dbReference type="GO" id="GO:0006302">
    <property type="term" value="P:double-strand break repair"/>
    <property type="evidence" value="ECO:0007669"/>
    <property type="project" value="TreeGrafter"/>
</dbReference>
<dbReference type="Gene3D" id="2.170.16.10">
    <property type="entry name" value="Hedgehog/Intein (Hint) domain"/>
    <property type="match status" value="1"/>
</dbReference>
<dbReference type="EMBL" id="QFNY01000103">
    <property type="protein sequence ID" value="PZP00936.1"/>
    <property type="molecule type" value="Genomic_DNA"/>
</dbReference>
<dbReference type="SMART" id="SM00482">
    <property type="entry name" value="POLAc"/>
    <property type="match status" value="1"/>
</dbReference>
<dbReference type="GO" id="GO:0008408">
    <property type="term" value="F:3'-5' exonuclease activity"/>
    <property type="evidence" value="ECO:0007669"/>
    <property type="project" value="InterPro"/>
</dbReference>
<dbReference type="Gene3D" id="1.10.150.20">
    <property type="entry name" value="5' to 3' exonuclease, C-terminal subdomain"/>
    <property type="match status" value="1"/>
</dbReference>
<comment type="catalytic activity">
    <reaction evidence="9">
        <text>DNA(n) + a 2'-deoxyribonucleoside 5'-triphosphate = DNA(n+1) + diphosphate</text>
        <dbReference type="Rhea" id="RHEA:22508"/>
        <dbReference type="Rhea" id="RHEA-COMP:17339"/>
        <dbReference type="Rhea" id="RHEA-COMP:17340"/>
        <dbReference type="ChEBI" id="CHEBI:33019"/>
        <dbReference type="ChEBI" id="CHEBI:61560"/>
        <dbReference type="ChEBI" id="CHEBI:173112"/>
        <dbReference type="EC" id="2.7.7.7"/>
    </reaction>
</comment>
<feature type="region of interest" description="Disordered" evidence="10">
    <location>
        <begin position="1"/>
        <end position="23"/>
    </location>
</feature>
<dbReference type="GO" id="GO:0006261">
    <property type="term" value="P:DNA-templated DNA replication"/>
    <property type="evidence" value="ECO:0007669"/>
    <property type="project" value="InterPro"/>
</dbReference>
<dbReference type="PROSITE" id="PS00447">
    <property type="entry name" value="DNA_POLYMERASE_A"/>
    <property type="match status" value="1"/>
</dbReference>
<evidence type="ECO:0000256" key="5">
    <source>
        <dbReference type="ARBA" id="ARBA00022695"/>
    </source>
</evidence>
<proteinExistence type="inferred from homology"/>
<keyword evidence="8" id="KW-0238">DNA-binding</keyword>
<evidence type="ECO:0000256" key="1">
    <source>
        <dbReference type="ARBA" id="ARBA00007705"/>
    </source>
</evidence>
<reference evidence="12 13" key="1">
    <citation type="submission" date="2017-11" db="EMBL/GenBank/DDBJ databases">
        <title>Infants hospitalized years apart are colonized by the same room-sourced microbial strains.</title>
        <authorList>
            <person name="Brooks B."/>
            <person name="Olm M.R."/>
            <person name="Firek B.A."/>
            <person name="Baker R."/>
            <person name="Thomas B.C."/>
            <person name="Morowitz M.J."/>
            <person name="Banfield J.F."/>
        </authorList>
    </citation>
    <scope>NUCLEOTIDE SEQUENCE [LARGE SCALE GENOMIC DNA]</scope>
    <source>
        <strain evidence="12">S2_012_000_R3_87</strain>
    </source>
</reference>
<evidence type="ECO:0000256" key="7">
    <source>
        <dbReference type="ARBA" id="ARBA00022932"/>
    </source>
</evidence>
<dbReference type="EC" id="2.7.7.7" evidence="2"/>
<comment type="similarity">
    <text evidence="1">Belongs to the DNA polymerase type-A family.</text>
</comment>
<evidence type="ECO:0000256" key="9">
    <source>
        <dbReference type="ARBA" id="ARBA00049244"/>
    </source>
</evidence>
<evidence type="ECO:0000256" key="8">
    <source>
        <dbReference type="ARBA" id="ARBA00023125"/>
    </source>
</evidence>
<gene>
    <name evidence="12" type="ORF">DI609_05370</name>
</gene>
<keyword evidence="5" id="KW-0548">Nucleotidyltransferase</keyword>
<accession>A0A2W5D115</accession>
<keyword evidence="7" id="KW-0239">DNA-directed DNA polymerase</keyword>
<dbReference type="InterPro" id="IPR002562">
    <property type="entry name" value="3'-5'_exonuclease_dom"/>
</dbReference>
<evidence type="ECO:0000256" key="10">
    <source>
        <dbReference type="SAM" id="MobiDB-lite"/>
    </source>
</evidence>
<dbReference type="Gene3D" id="3.30.70.370">
    <property type="match status" value="1"/>
</dbReference>
<evidence type="ECO:0000256" key="6">
    <source>
        <dbReference type="ARBA" id="ARBA00022705"/>
    </source>
</evidence>
<dbReference type="InterPro" id="IPR001098">
    <property type="entry name" value="DNA-dir_DNA_pol_A_palm_dom"/>
</dbReference>
<dbReference type="InterPro" id="IPR036397">
    <property type="entry name" value="RNaseH_sf"/>
</dbReference>
<evidence type="ECO:0000256" key="4">
    <source>
        <dbReference type="ARBA" id="ARBA00022679"/>
    </source>
</evidence>
<dbReference type="InterPro" id="IPR012337">
    <property type="entry name" value="RNaseH-like_sf"/>
</dbReference>
<dbReference type="Gene3D" id="3.30.420.10">
    <property type="entry name" value="Ribonuclease H-like superfamily/Ribonuclease H"/>
    <property type="match status" value="1"/>
</dbReference>
<dbReference type="PANTHER" id="PTHR10133:SF27">
    <property type="entry name" value="DNA POLYMERASE NU"/>
    <property type="match status" value="1"/>
</dbReference>
<dbReference type="InterPro" id="IPR043502">
    <property type="entry name" value="DNA/RNA_pol_sf"/>
</dbReference>
<organism evidence="12 13">
    <name type="scientific">Corynebacterium urealyticum</name>
    <dbReference type="NCBI Taxonomy" id="43771"/>
    <lineage>
        <taxon>Bacteria</taxon>
        <taxon>Bacillati</taxon>
        <taxon>Actinomycetota</taxon>
        <taxon>Actinomycetes</taxon>
        <taxon>Mycobacteriales</taxon>
        <taxon>Corynebacteriaceae</taxon>
        <taxon>Corynebacterium</taxon>
    </lineage>
</organism>
<dbReference type="Pfam" id="PF01612">
    <property type="entry name" value="DNA_pol_A_exo1"/>
    <property type="match status" value="1"/>
</dbReference>
<dbReference type="PANTHER" id="PTHR10133">
    <property type="entry name" value="DNA POLYMERASE I"/>
    <property type="match status" value="1"/>
</dbReference>
<evidence type="ECO:0000256" key="3">
    <source>
        <dbReference type="ARBA" id="ARBA00020311"/>
    </source>
</evidence>
<keyword evidence="6" id="KW-0235">DNA replication</keyword>
<dbReference type="GO" id="GO:0003887">
    <property type="term" value="F:DNA-directed DNA polymerase activity"/>
    <property type="evidence" value="ECO:0007669"/>
    <property type="project" value="UniProtKB-KW"/>
</dbReference>
<evidence type="ECO:0000256" key="2">
    <source>
        <dbReference type="ARBA" id="ARBA00012417"/>
    </source>
</evidence>
<comment type="caution">
    <text evidence="12">The sequence shown here is derived from an EMBL/GenBank/DDBJ whole genome shotgun (WGS) entry which is preliminary data.</text>
</comment>
<evidence type="ECO:0000313" key="12">
    <source>
        <dbReference type="EMBL" id="PZP00936.1"/>
    </source>
</evidence>